<reference evidence="2" key="1">
    <citation type="journal article" date="2017" name="bioRxiv">
        <title>Comparative analysis of the genomes of Stylophora pistillata and Acropora digitifera provides evidence for extensive differences between species of corals.</title>
        <authorList>
            <person name="Voolstra C.R."/>
            <person name="Li Y."/>
            <person name="Liew Y.J."/>
            <person name="Baumgarten S."/>
            <person name="Zoccola D."/>
            <person name="Flot J.-F."/>
            <person name="Tambutte S."/>
            <person name="Allemand D."/>
            <person name="Aranda M."/>
        </authorList>
    </citation>
    <scope>NUCLEOTIDE SEQUENCE [LARGE SCALE GENOMIC DNA]</scope>
</reference>
<name>A0A2B4RBS1_STYPI</name>
<dbReference type="AlphaFoldDB" id="A0A2B4RBS1"/>
<sequence length="144" mass="16693">MSPVVERISYSNGVHHQFRKTICPTNHSWLQALTALNRGCSNENIEPLESVNRKQTQKNDADCSFNRCQKYVYEKLADAVLYCTPVQQEREKRMILTEEEKREGFAVTSVEGLATYVPNFRRDAARLCPTIGKESNRQIKQRKR</sequence>
<keyword evidence="2" id="KW-1185">Reference proteome</keyword>
<dbReference type="EMBL" id="LSMT01000919">
    <property type="protein sequence ID" value="PFX13672.1"/>
    <property type="molecule type" value="Genomic_DNA"/>
</dbReference>
<gene>
    <name evidence="1" type="ORF">AWC38_SpisGene22225</name>
</gene>
<dbReference type="Proteomes" id="UP000225706">
    <property type="component" value="Unassembled WGS sequence"/>
</dbReference>
<accession>A0A2B4RBS1</accession>
<evidence type="ECO:0000313" key="1">
    <source>
        <dbReference type="EMBL" id="PFX13672.1"/>
    </source>
</evidence>
<protein>
    <submittedName>
        <fullName evidence="1">Uncharacterized protein</fullName>
    </submittedName>
</protein>
<organism evidence="1 2">
    <name type="scientific">Stylophora pistillata</name>
    <name type="common">Smooth cauliflower coral</name>
    <dbReference type="NCBI Taxonomy" id="50429"/>
    <lineage>
        <taxon>Eukaryota</taxon>
        <taxon>Metazoa</taxon>
        <taxon>Cnidaria</taxon>
        <taxon>Anthozoa</taxon>
        <taxon>Hexacorallia</taxon>
        <taxon>Scleractinia</taxon>
        <taxon>Astrocoeniina</taxon>
        <taxon>Pocilloporidae</taxon>
        <taxon>Stylophora</taxon>
    </lineage>
</organism>
<evidence type="ECO:0000313" key="2">
    <source>
        <dbReference type="Proteomes" id="UP000225706"/>
    </source>
</evidence>
<proteinExistence type="predicted"/>
<comment type="caution">
    <text evidence="1">The sequence shown here is derived from an EMBL/GenBank/DDBJ whole genome shotgun (WGS) entry which is preliminary data.</text>
</comment>